<proteinExistence type="predicted"/>
<feature type="compositionally biased region" description="Basic and acidic residues" evidence="1">
    <location>
        <begin position="139"/>
        <end position="156"/>
    </location>
</feature>
<feature type="compositionally biased region" description="Basic and acidic residues" evidence="1">
    <location>
        <begin position="111"/>
        <end position="132"/>
    </location>
</feature>
<reference evidence="2 3" key="2">
    <citation type="submission" date="2018-11" db="EMBL/GenBank/DDBJ databases">
        <authorList>
            <consortium name="Pathogen Informatics"/>
        </authorList>
    </citation>
    <scope>NUCLEOTIDE SEQUENCE [LARGE SCALE GENOMIC DNA]</scope>
</reference>
<keyword evidence="3" id="KW-1185">Reference proteome</keyword>
<gene>
    <name evidence="2" type="ORF">OFLC_LOCUS1748</name>
</gene>
<evidence type="ECO:0000313" key="4">
    <source>
        <dbReference type="WBParaSite" id="OFLC_0000174701-mRNA-1"/>
    </source>
</evidence>
<evidence type="ECO:0000256" key="1">
    <source>
        <dbReference type="SAM" id="MobiDB-lite"/>
    </source>
</evidence>
<reference evidence="4" key="1">
    <citation type="submission" date="2016-06" db="UniProtKB">
        <authorList>
            <consortium name="WormBaseParasite"/>
        </authorList>
    </citation>
    <scope>IDENTIFICATION</scope>
</reference>
<protein>
    <submittedName>
        <fullName evidence="2 4">Uncharacterized protein</fullName>
    </submittedName>
</protein>
<accession>A0A183H2N8</accession>
<dbReference type="WBParaSite" id="OFLC_0000174701-mRNA-1">
    <property type="protein sequence ID" value="OFLC_0000174701-mRNA-1"/>
    <property type="gene ID" value="OFLC_0000174701"/>
</dbReference>
<name>A0A183H2N8_9BILA</name>
<organism evidence="4">
    <name type="scientific">Onchocerca flexuosa</name>
    <dbReference type="NCBI Taxonomy" id="387005"/>
    <lineage>
        <taxon>Eukaryota</taxon>
        <taxon>Metazoa</taxon>
        <taxon>Ecdysozoa</taxon>
        <taxon>Nematoda</taxon>
        <taxon>Chromadorea</taxon>
        <taxon>Rhabditida</taxon>
        <taxon>Spirurina</taxon>
        <taxon>Spiruromorpha</taxon>
        <taxon>Filarioidea</taxon>
        <taxon>Onchocercidae</taxon>
        <taxon>Onchocerca</taxon>
    </lineage>
</organism>
<sequence length="306" mass="34591">MLEKRLEEERSGKRIGTEKDNIEILQPKLMRDKFVGSLTFIHIYSGKLKPFGVNLYEAVWCKSVLGGLEGGGGGKKEYNILGQKNFGTKESTTSRHEIFVEHKRSISSLEATKESQEKDVKERPNVEISSERNRRKKKLTESENDGHETKIVEKNQFKPPRSKNLKEVELKPLEVVMLENNVSTEYEKAKTMQCEMSDIYSDRIISETARQESRRQDEIVINGNHKSDETFQTGILYFNKMADIVSTNVTTTPAALAITGTAAADQLTRTENLEETKTVPFEDITSDSAAFEGYGAIISREPTSKE</sequence>
<dbReference type="AlphaFoldDB" id="A0A183H2N8"/>
<dbReference type="EMBL" id="UZAJ01000882">
    <property type="protein sequence ID" value="VDO30650.1"/>
    <property type="molecule type" value="Genomic_DNA"/>
</dbReference>
<evidence type="ECO:0000313" key="3">
    <source>
        <dbReference type="Proteomes" id="UP000267606"/>
    </source>
</evidence>
<dbReference type="Proteomes" id="UP000267606">
    <property type="component" value="Unassembled WGS sequence"/>
</dbReference>
<evidence type="ECO:0000313" key="2">
    <source>
        <dbReference type="EMBL" id="VDO30650.1"/>
    </source>
</evidence>
<feature type="region of interest" description="Disordered" evidence="1">
    <location>
        <begin position="110"/>
        <end position="156"/>
    </location>
</feature>